<dbReference type="RefSeq" id="WP_106742628.1">
    <property type="nucleotide sequence ID" value="NZ_PXYY01000082.1"/>
</dbReference>
<dbReference type="AlphaFoldDB" id="A0A2P7TY77"/>
<keyword evidence="2" id="KW-1185">Reference proteome</keyword>
<name>A0A2P7TY77_9NEIS</name>
<evidence type="ECO:0000313" key="1">
    <source>
        <dbReference type="EMBL" id="PSJ79680.1"/>
    </source>
</evidence>
<organism evidence="1 2">
    <name type="scientific">Neisseria iguanae</name>
    <dbReference type="NCBI Taxonomy" id="90242"/>
    <lineage>
        <taxon>Bacteria</taxon>
        <taxon>Pseudomonadati</taxon>
        <taxon>Pseudomonadota</taxon>
        <taxon>Betaproteobacteria</taxon>
        <taxon>Neisseriales</taxon>
        <taxon>Neisseriaceae</taxon>
        <taxon>Neisseria</taxon>
    </lineage>
</organism>
<evidence type="ECO:0000313" key="2">
    <source>
        <dbReference type="Proteomes" id="UP000241868"/>
    </source>
</evidence>
<dbReference type="Proteomes" id="UP000241868">
    <property type="component" value="Unassembled WGS sequence"/>
</dbReference>
<gene>
    <name evidence="1" type="ORF">C7N83_10800</name>
</gene>
<comment type="caution">
    <text evidence="1">The sequence shown here is derived from an EMBL/GenBank/DDBJ whole genome shotgun (WGS) entry which is preliminary data.</text>
</comment>
<protein>
    <submittedName>
        <fullName evidence="1">Uncharacterized protein</fullName>
    </submittedName>
</protein>
<reference evidence="1 2" key="1">
    <citation type="submission" date="2018-03" db="EMBL/GenBank/DDBJ databases">
        <title>Neisseria weixii sp. nov., isolated from the intestinal contents of Tibetan Plateau pika (Ochotona curzoniae) in Yushu, Qinghai Province, China.</title>
        <authorList>
            <person name="Gui Z."/>
        </authorList>
    </citation>
    <scope>NUCLEOTIDE SEQUENCE [LARGE SCALE GENOMIC DNA]</scope>
    <source>
        <strain evidence="1 2">ATCC 51483</strain>
    </source>
</reference>
<dbReference type="EMBL" id="PXYY01000082">
    <property type="protein sequence ID" value="PSJ79680.1"/>
    <property type="molecule type" value="Genomic_DNA"/>
</dbReference>
<proteinExistence type="predicted"/>
<accession>A0A2P7TY77</accession>
<sequence>MASTQAQFIDDNFEVLAVKETNDWVGSGFDAVIRRGKENGIAAGKIFVSLRSTEEAVQNPVSA</sequence>